<keyword evidence="4" id="KW-1185">Reference proteome</keyword>
<dbReference type="SMART" id="SM01177">
    <property type="entry name" value="DUF4210"/>
    <property type="match status" value="1"/>
</dbReference>
<reference evidence="5" key="1">
    <citation type="submission" date="2025-08" db="UniProtKB">
        <authorList>
            <consortium name="RefSeq"/>
        </authorList>
    </citation>
    <scope>IDENTIFICATION</scope>
    <source>
        <tissue evidence="5">Whole organism</tissue>
    </source>
</reference>
<dbReference type="InterPro" id="IPR051506">
    <property type="entry name" value="ATOS_Transcription_Regulators"/>
</dbReference>
<feature type="compositionally biased region" description="Polar residues" evidence="2">
    <location>
        <begin position="1382"/>
        <end position="1391"/>
    </location>
</feature>
<feature type="region of interest" description="Disordered" evidence="2">
    <location>
        <begin position="446"/>
        <end position="479"/>
    </location>
</feature>
<feature type="compositionally biased region" description="Polar residues" evidence="2">
    <location>
        <begin position="378"/>
        <end position="388"/>
    </location>
</feature>
<protein>
    <submittedName>
        <fullName evidence="5">Uncharacterized protein LOC108682128</fullName>
    </submittedName>
</protein>
<dbReference type="RefSeq" id="XP_018026733.2">
    <property type="nucleotide sequence ID" value="XM_018171244.2"/>
</dbReference>
<dbReference type="KEGG" id="hazt:108682128"/>
<dbReference type="InterPro" id="IPR025261">
    <property type="entry name" value="Atos-like_cons_dom"/>
</dbReference>
<sequence>MRASGGSDDPGPGDPWEVFSALALLIVEGRNPGGDKGYHAGPHCPTTFPALHKCANHHHVCNSDNPECARACALLRQLRVMWGVGVGVSMEVLVAPECEHGKLLAATLDTATAPRPSLKLIEQWNFTINHNRCNSSSVGGWPLVAAVRSFLHFSQLSAWLSRSAGRRPPNVLYRLTVSSPVFCSKFQGKFEEHVFPVASVGAQTSIQVSVKSLPRTDVVPTAICTEKHGEILPRGAQGLSSSCATSVALTWRTGINTSSSKPSVPQMDCGPGVSFSTAPNSSVEASSSASTQAGGLVSCPRSEGSGASPGVSSLLVSKVVSVSGSSGLASASRDEKAFDNVPCTKSSAAPNNLTEIAVHQDLSKEKFISVSPAPMENMPSQDLTSSPPSEAGLTHDSVFVQASSIPDAPFNTSLSSEDGNVVSHSSLPQDLPSSGFVSSVISGKFSKSSTTNDSLCSPSTSGNSSCTAKSTASPSCSSRSFIFDNSTSPPPETASSFGTAVLPVTSVLSSSPSNSDASQLQSSPPANGSQSNGCSTASNGCSGPKLAKSDDLRVCLMKAQLEESSSSSRGSSPDVMQLGESLLDPPHASRIPRCYQSPSRSGSPSRETPEHLICRPRHYSVSEIRMSSSGSGESNGSCRPIEPDVIIGRNPVSLGGGYNPMAWTQSRYPIHTTAQHHSAHAQNHSAHAQNHSAHAQHHSALAQHHSAQARHYCPPAYGHHHLSKSPPHVPMSPLPHSSQHPPPHTYEHPLPDTSQHIDQPSQHLQTYSSQLQIKLASSHPPPHQLQRSLPHSSQQPLPPPPQQPLTHPAQHSLPHPSPHLQSYSSQDPMKLAFPLPNSSQHPLPHSSQHQVSDFLQFKPLPPSSQRLLSNSSQHEFFHNPTVIPQETPNQISASGVADRPGTPGCVKGSSGCGKQNMLENVENLRNLRGVADPNNGATRVSNPPYDASRALKHTQWGKRFREDYGQSIPVPGKKEAEIHRMLNFYDEIDSFCSDDWGRLLESKSQSSTDQLAKSDEATIRAAKLELDLSKMGKDWVSAQGSILPPDEWSPRSRELLMQHLGSGGTKRKVDSSGDEATLTSANKGRRKEQPISSSKNGSTCNETSNNGAPKHHFELTPKETLEILSVLHQRTPWLPSRSPRSELSQRSSTCHFSPKHSKPYDRVPEKTYSNTREAENIASSLLNYRTPRQPSGSDSDDDDDDEEEEEEEEQDDDKGIYKSQDDLNGYGNGNGIHVTNESTKNGKAPCESVSNTNPSEAEGSDLCSKTDDSDQGRSNENLNSHVATIGERVRRALTFEGEHYDSSSNGRADCSGPSYKRSPQQASLFRSLMKRSYQVSTDHPWSSCKQAKPDTLELNQEANDLTSSSSSFSTSIDREKHVSEANGYTTVSTSETRPDSPGTLLGDEEVAHITSRAASQGSQNASPSDTNSTPTSLTSMPTSPITIPSACESQRKPPRTTLNSQSNLVFHMKTGLPLNSSPAPLRKGGSRFDYDASLNSSAAIKRSISFHNSVHNGENNDSIMHQLCDCEESAACGSEACCRHTLCSMSAPATVASSNLLGTFEECVLHGRLEPVSTVQGFRAEIAASGAFCPEHLIKPVTVFFYTLGDNDHISSPYMGHVSLEKKGYRVPGKGTVQVTLLNPLGTVVKMFVVMYDLSDMPCNARTFLRQRTLNMPVGASDLDPDAHQWLRYLIHLKFASSKSGKVYLHTDIRMLIFRKSDADAAALHKTGTPYELRSFTHGPTNPKYSPRK</sequence>
<dbReference type="PANTHER" id="PTHR13199">
    <property type="entry name" value="GH03947P"/>
    <property type="match status" value="1"/>
</dbReference>
<dbReference type="Pfam" id="PF13889">
    <property type="entry name" value="Chromosome_seg"/>
    <property type="match status" value="1"/>
</dbReference>
<feature type="region of interest" description="Disordered" evidence="2">
    <location>
        <begin position="255"/>
        <end position="307"/>
    </location>
</feature>
<feature type="compositionally biased region" description="Polar residues" evidence="2">
    <location>
        <begin position="752"/>
        <end position="772"/>
    </location>
</feature>
<feature type="region of interest" description="Disordered" evidence="2">
    <location>
        <begin position="1296"/>
        <end position="1320"/>
    </location>
</feature>
<evidence type="ECO:0000313" key="5">
    <source>
        <dbReference type="RefSeq" id="XP_018026733.2"/>
    </source>
</evidence>
<feature type="compositionally biased region" description="Polar residues" evidence="2">
    <location>
        <begin position="525"/>
        <end position="540"/>
    </location>
</feature>
<evidence type="ECO:0000256" key="1">
    <source>
        <dbReference type="ARBA" id="ARBA00034497"/>
    </source>
</evidence>
<feature type="compositionally biased region" description="Polar residues" evidence="2">
    <location>
        <begin position="450"/>
        <end position="479"/>
    </location>
</feature>
<feature type="compositionally biased region" description="Polar residues" evidence="2">
    <location>
        <begin position="1141"/>
        <end position="1151"/>
    </location>
</feature>
<organism evidence="4 5">
    <name type="scientific">Hyalella azteca</name>
    <name type="common">Amphipod</name>
    <dbReference type="NCBI Taxonomy" id="294128"/>
    <lineage>
        <taxon>Eukaryota</taxon>
        <taxon>Metazoa</taxon>
        <taxon>Ecdysozoa</taxon>
        <taxon>Arthropoda</taxon>
        <taxon>Crustacea</taxon>
        <taxon>Multicrustacea</taxon>
        <taxon>Malacostraca</taxon>
        <taxon>Eumalacostraca</taxon>
        <taxon>Peracarida</taxon>
        <taxon>Amphipoda</taxon>
        <taxon>Senticaudata</taxon>
        <taxon>Talitrida</taxon>
        <taxon>Talitroidea</taxon>
        <taxon>Hyalellidae</taxon>
        <taxon>Hyalella</taxon>
    </lineage>
</organism>
<feature type="region of interest" description="Disordered" evidence="2">
    <location>
        <begin position="674"/>
        <end position="850"/>
    </location>
</feature>
<feature type="compositionally biased region" description="Low complexity" evidence="2">
    <location>
        <begin position="680"/>
        <end position="706"/>
    </location>
</feature>
<dbReference type="PANTHER" id="PTHR13199:SF11">
    <property type="entry name" value="PROTEIN ATOSSA"/>
    <property type="match status" value="1"/>
</dbReference>
<feature type="compositionally biased region" description="Polar residues" evidence="2">
    <location>
        <begin position="1412"/>
        <end position="1427"/>
    </location>
</feature>
<feature type="region of interest" description="Disordered" evidence="2">
    <location>
        <begin position="1133"/>
        <end position="1283"/>
    </location>
</feature>
<proteinExistence type="inferred from homology"/>
<feature type="compositionally biased region" description="Polar residues" evidence="2">
    <location>
        <begin position="410"/>
        <end position="432"/>
    </location>
</feature>
<feature type="compositionally biased region" description="Low complexity" evidence="2">
    <location>
        <begin position="1428"/>
        <end position="1445"/>
    </location>
</feature>
<feature type="region of interest" description="Disordered" evidence="2">
    <location>
        <begin position="561"/>
        <end position="611"/>
    </location>
</feature>
<feature type="region of interest" description="Disordered" evidence="2">
    <location>
        <begin position="410"/>
        <end position="433"/>
    </location>
</feature>
<feature type="region of interest" description="Disordered" evidence="2">
    <location>
        <begin position="886"/>
        <end position="910"/>
    </location>
</feature>
<feature type="region of interest" description="Disordered" evidence="2">
    <location>
        <begin position="1358"/>
        <end position="1458"/>
    </location>
</feature>
<feature type="compositionally biased region" description="Low complexity" evidence="2">
    <location>
        <begin position="784"/>
        <end position="795"/>
    </location>
</feature>
<feature type="compositionally biased region" description="Polar residues" evidence="2">
    <location>
        <begin position="596"/>
        <end position="606"/>
    </location>
</feature>
<evidence type="ECO:0000256" key="2">
    <source>
        <dbReference type="SAM" id="MobiDB-lite"/>
    </source>
</evidence>
<comment type="similarity">
    <text evidence="1">Belongs to the ATOS family.</text>
</comment>
<dbReference type="OrthoDB" id="8625101at2759"/>
<dbReference type="CTD" id="36243"/>
<feature type="domain" description="Atos-like conserved" evidence="3">
    <location>
        <begin position="1556"/>
        <end position="1615"/>
    </location>
</feature>
<dbReference type="Pfam" id="PF13915">
    <property type="entry name" value="DUF4210"/>
    <property type="match status" value="1"/>
</dbReference>
<feature type="compositionally biased region" description="Acidic residues" evidence="2">
    <location>
        <begin position="1194"/>
        <end position="1212"/>
    </location>
</feature>
<name>A0A8B7PKM6_HYAAZ</name>
<dbReference type="Proteomes" id="UP000694843">
    <property type="component" value="Unplaced"/>
</dbReference>
<feature type="region of interest" description="Disordered" evidence="2">
    <location>
        <begin position="507"/>
        <end position="540"/>
    </location>
</feature>
<feature type="region of interest" description="Disordered" evidence="2">
    <location>
        <begin position="372"/>
        <end position="393"/>
    </location>
</feature>
<feature type="compositionally biased region" description="Polar residues" evidence="2">
    <location>
        <begin position="1090"/>
        <end position="1107"/>
    </location>
</feature>
<dbReference type="InterPro" id="IPR033473">
    <property type="entry name" value="Atos-like_C"/>
</dbReference>
<feature type="compositionally biased region" description="Basic and acidic residues" evidence="2">
    <location>
        <begin position="1264"/>
        <end position="1273"/>
    </location>
</feature>
<feature type="compositionally biased region" description="Low complexity" evidence="2">
    <location>
        <begin position="276"/>
        <end position="293"/>
    </location>
</feature>
<feature type="compositionally biased region" description="Low complexity" evidence="2">
    <location>
        <begin position="834"/>
        <end position="850"/>
    </location>
</feature>
<gene>
    <name evidence="5" type="primary">LOC108682128</name>
</gene>
<dbReference type="GeneID" id="108682128"/>
<evidence type="ECO:0000259" key="3">
    <source>
        <dbReference type="SMART" id="SM01177"/>
    </source>
</evidence>
<accession>A0A8B7PKM6</accession>
<feature type="compositionally biased region" description="Polar residues" evidence="2">
    <location>
        <begin position="1167"/>
        <end position="1193"/>
    </location>
</feature>
<feature type="compositionally biased region" description="Low complexity" evidence="2">
    <location>
        <begin position="507"/>
        <end position="524"/>
    </location>
</feature>
<feature type="region of interest" description="Disordered" evidence="2">
    <location>
        <begin position="1061"/>
        <end position="1112"/>
    </location>
</feature>
<evidence type="ECO:0000313" key="4">
    <source>
        <dbReference type="Proteomes" id="UP000694843"/>
    </source>
</evidence>
<feature type="compositionally biased region" description="Low complexity" evidence="2">
    <location>
        <begin position="1362"/>
        <end position="1371"/>
    </location>
</feature>